<dbReference type="Pfam" id="PF00345">
    <property type="entry name" value="PapD_N"/>
    <property type="match status" value="1"/>
</dbReference>
<dbReference type="Proteomes" id="UP000008556">
    <property type="component" value="Chromosome"/>
</dbReference>
<evidence type="ECO:0000259" key="9">
    <source>
        <dbReference type="Pfam" id="PF02753"/>
    </source>
</evidence>
<comment type="similarity">
    <text evidence="2">Belongs to the periplasmic pilus chaperone family.</text>
</comment>
<dbReference type="InterPro" id="IPR050643">
    <property type="entry name" value="Periplasmic_pilus_chap"/>
</dbReference>
<dbReference type="InterPro" id="IPR008962">
    <property type="entry name" value="PapD-like_sf"/>
</dbReference>
<dbReference type="InterPro" id="IPR016148">
    <property type="entry name" value="Pili_assmbl_chaperone_C"/>
</dbReference>
<name>A0A6C6YWP5_SALPB</name>
<keyword evidence="5" id="KW-0574">Periplasm</keyword>
<dbReference type="PRINTS" id="PR00969">
    <property type="entry name" value="CHAPERONPILI"/>
</dbReference>
<keyword evidence="3" id="KW-1029">Fimbrium biogenesis</keyword>
<dbReference type="GO" id="GO:0030288">
    <property type="term" value="C:outer membrane-bounded periplasmic space"/>
    <property type="evidence" value="ECO:0007669"/>
    <property type="project" value="InterPro"/>
</dbReference>
<keyword evidence="7" id="KW-0393">Immunoglobulin domain</keyword>
<dbReference type="FunFam" id="2.60.40.10:FF:000458">
    <property type="entry name" value="Molecular chaperone FimC"/>
    <property type="match status" value="1"/>
</dbReference>
<evidence type="ECO:0000256" key="3">
    <source>
        <dbReference type="ARBA" id="ARBA00022558"/>
    </source>
</evidence>
<accession>A0A6C6YWP5</accession>
<evidence type="ECO:0000256" key="5">
    <source>
        <dbReference type="ARBA" id="ARBA00022764"/>
    </source>
</evidence>
<dbReference type="InterPro" id="IPR016147">
    <property type="entry name" value="Pili_assmbl_chaperone_N"/>
</dbReference>
<gene>
    <name evidence="10" type="ordered locus">SPAB_00029</name>
</gene>
<evidence type="ECO:0000256" key="2">
    <source>
        <dbReference type="ARBA" id="ARBA00007399"/>
    </source>
</evidence>
<dbReference type="AlphaFoldDB" id="A0A6C6YWP5"/>
<organism evidence="10 11">
    <name type="scientific">Salmonella paratyphi B (strain ATCC BAA-1250 / SPB7)</name>
    <dbReference type="NCBI Taxonomy" id="1016998"/>
    <lineage>
        <taxon>Bacteria</taxon>
        <taxon>Pseudomonadati</taxon>
        <taxon>Pseudomonadota</taxon>
        <taxon>Gammaproteobacteria</taxon>
        <taxon>Enterobacterales</taxon>
        <taxon>Enterobacteriaceae</taxon>
        <taxon>Salmonella</taxon>
    </lineage>
</organism>
<proteinExistence type="inferred from homology"/>
<dbReference type="InterPro" id="IPR036316">
    <property type="entry name" value="Pili_assmbl_chap_C_dom_sf"/>
</dbReference>
<dbReference type="SUPFAM" id="SSF49584">
    <property type="entry name" value="Periplasmic chaperone C-domain"/>
    <property type="match status" value="1"/>
</dbReference>
<keyword evidence="4" id="KW-0732">Signal</keyword>
<evidence type="ECO:0000256" key="4">
    <source>
        <dbReference type="ARBA" id="ARBA00022729"/>
    </source>
</evidence>
<dbReference type="KEGG" id="spq:SPAB_00029"/>
<comment type="subcellular location">
    <subcellularLocation>
        <location evidence="1">Periplasm</location>
    </subcellularLocation>
</comment>
<protein>
    <recommendedName>
        <fullName evidence="12">Fimbrial chaperone protein</fullName>
    </recommendedName>
</protein>
<evidence type="ECO:0008006" key="12">
    <source>
        <dbReference type="Google" id="ProtNLM"/>
    </source>
</evidence>
<evidence type="ECO:0000256" key="6">
    <source>
        <dbReference type="ARBA" id="ARBA00023186"/>
    </source>
</evidence>
<dbReference type="GO" id="GO:0071555">
    <property type="term" value="P:cell wall organization"/>
    <property type="evidence" value="ECO:0007669"/>
    <property type="project" value="InterPro"/>
</dbReference>
<feature type="domain" description="Pili assembly chaperone C-terminal" evidence="9">
    <location>
        <begin position="192"/>
        <end position="244"/>
    </location>
</feature>
<evidence type="ECO:0000313" key="10">
    <source>
        <dbReference type="EMBL" id="ABX65473.1"/>
    </source>
</evidence>
<feature type="domain" description="Pili assembly chaperone N-terminal" evidence="8">
    <location>
        <begin position="52"/>
        <end position="170"/>
    </location>
</feature>
<dbReference type="Gene3D" id="2.60.40.10">
    <property type="entry name" value="Immunoglobulins"/>
    <property type="match status" value="2"/>
</dbReference>
<dbReference type="PANTHER" id="PTHR30251:SF0">
    <property type="entry name" value="FIMBRIAL CHAPERONE PROTEIN ELFD-RELATED"/>
    <property type="match status" value="1"/>
</dbReference>
<keyword evidence="6" id="KW-0143">Chaperone</keyword>
<dbReference type="InterPro" id="IPR001829">
    <property type="entry name" value="Pili_assmbl_chaperone_bac"/>
</dbReference>
<evidence type="ECO:0000259" key="8">
    <source>
        <dbReference type="Pfam" id="PF00345"/>
    </source>
</evidence>
<evidence type="ECO:0000256" key="1">
    <source>
        <dbReference type="ARBA" id="ARBA00004418"/>
    </source>
</evidence>
<dbReference type="EMBL" id="CP000886">
    <property type="protein sequence ID" value="ABX65473.1"/>
    <property type="molecule type" value="Genomic_DNA"/>
</dbReference>
<dbReference type="NCBIfam" id="NF011735">
    <property type="entry name" value="PRK15188.1"/>
    <property type="match status" value="1"/>
</dbReference>
<evidence type="ECO:0000313" key="11">
    <source>
        <dbReference type="Proteomes" id="UP000008556"/>
    </source>
</evidence>
<dbReference type="InterPro" id="IPR013783">
    <property type="entry name" value="Ig-like_fold"/>
</dbReference>
<sequence length="252" mass="27167">MGGEKGALRASLRVTNRRHQDITQMKKNLPIFLRLLLLLSAAGLSFAAQAGGIALGATRVIYPQGSKQTSLPIINSSASNVFLIQSWVANADGSRSTDFIITPPLFVIQPKKENILRIMYVGPSLPTDRESVFYLNSKAIPSVDKNKLTGNSLQIATQSVIKLFIRPKNLAEAPAHAPSTLRCRNERGQLTITNPSPYYVSMVELYSAGKKLPNTMVPPKGAITLPATPGQVSLRTVNDFGATTPARVCPAS</sequence>
<dbReference type="PANTHER" id="PTHR30251">
    <property type="entry name" value="PILUS ASSEMBLY CHAPERONE"/>
    <property type="match status" value="1"/>
</dbReference>
<dbReference type="Pfam" id="PF02753">
    <property type="entry name" value="PapD_C"/>
    <property type="match status" value="1"/>
</dbReference>
<dbReference type="SUPFAM" id="SSF49354">
    <property type="entry name" value="PapD-like"/>
    <property type="match status" value="1"/>
</dbReference>
<evidence type="ECO:0000256" key="7">
    <source>
        <dbReference type="ARBA" id="ARBA00023319"/>
    </source>
</evidence>
<reference evidence="10 11" key="1">
    <citation type="submission" date="2007-11" db="EMBL/GenBank/DDBJ databases">
        <authorList>
            <consortium name="The Salmonella enterica serovar Paratyphi B Genome Sequencing Project"/>
            <person name="McClelland M."/>
            <person name="Sanderson E.K."/>
            <person name="Porwollik S."/>
            <person name="Spieth J."/>
            <person name="Clifton W.S."/>
            <person name="Fulton R."/>
            <person name="Cordes M."/>
            <person name="Wollam A."/>
            <person name="Shah N."/>
            <person name="Pepin K."/>
            <person name="Bhonagiri V."/>
            <person name="Nash W."/>
            <person name="Johnson M."/>
            <person name="Thiruvilangam P."/>
            <person name="Wilson R."/>
        </authorList>
    </citation>
    <scope>NUCLEOTIDE SEQUENCE [LARGE SCALE GENOMIC DNA]</scope>
    <source>
        <strain evidence="11">ATCC BAA-1250 / SPB7</strain>
    </source>
</reference>